<dbReference type="InterPro" id="IPR006076">
    <property type="entry name" value="FAD-dep_OxRdtase"/>
</dbReference>
<dbReference type="Gene3D" id="3.30.1360.120">
    <property type="entry name" value="Probable tRNA modification gtpase trme, domain 1"/>
    <property type="match status" value="1"/>
</dbReference>
<sequence>MKSQTKVVVIGGGIAGCSTLYHLTQEGWSDVVLVERNELTSGTTWHSAAQVTNFGMNQTMVGLKSHSIALYKELSEDPDYPINYHHADGGIRLANTEEQLEGYRHFTSVARGMGVEFEVIDAAECARRHPLISTENLLGGLWDPLDGDIDPAQLCQALARRARKAGAEVYRNTPVTGLTQQKDDSWTVHTEKGDINCEIVVNACGYRVNEVGAMMGVHHPVMSMEHQYMLTEPIQQIVEAGHRMPLLRCPISDYYCRQEKQGLLVGFYEQDCKTWGMDGIDPNFVNALCPDDLDRITDVLEGAFERMPVLMDVGIHTVVNGPITYTIDGAPLVGRIPGKRNAFCIIGLRAGLGEGGGHGWLLAQQIVQGEACYDTWCLDPRRFAGHGNVELTALKAIEDYQNEFRFHFPHEHRPAGRPAKTTPLTPILVAEGAKFDVVNGWERMAYIKPSPDFTETHSFRFNETFDVIAAEVDAVQNAVGLAEVDGFNRYEISGVSAKDWLDKMFCGRVTRKTGKVGLGYLLNHTGNVKGEATIANLPDGRIWYGSAAAAEFHDMDWLRSHLPDDGSVSVRSLTNDHTILVLAGPRARDVLSSVSREDWSSEAFPWLSVRDAFIGIAPAIVMSVSFSGELAYEIHVPNNQLYAAYLALRQAGEAHGMRLFGSRAVESMRLEKGYRHWKSDLITEYNPFESALDRFVKLDKAEFLGKDALVEAIKSEPRRLFVSLVLNCTHAPAHAGASILKDGKVVGTVTSADWGHRIGKNIAMGFVEPEFAVEGNELFVDVIGTAVPSKVTQPCLYDPENTLVRA</sequence>
<feature type="domain" description="Aminomethyltransferase C-terminal" evidence="5">
    <location>
        <begin position="721"/>
        <end position="798"/>
    </location>
</feature>
<dbReference type="PROSITE" id="PS51257">
    <property type="entry name" value="PROKAR_LIPOPROTEIN"/>
    <property type="match status" value="1"/>
</dbReference>
<keyword evidence="2" id="KW-0560">Oxidoreductase</keyword>
<comment type="caution">
    <text evidence="7">The sequence shown here is derived from an EMBL/GenBank/DDBJ whole genome shotgun (WGS) entry which is preliminary data.</text>
</comment>
<dbReference type="InterPro" id="IPR036188">
    <property type="entry name" value="FAD/NAD-bd_sf"/>
</dbReference>
<evidence type="ECO:0000256" key="1">
    <source>
        <dbReference type="ARBA" id="ARBA00008609"/>
    </source>
</evidence>
<evidence type="ECO:0000256" key="2">
    <source>
        <dbReference type="ARBA" id="ARBA00023002"/>
    </source>
</evidence>
<dbReference type="PANTHER" id="PTHR43757:SF2">
    <property type="entry name" value="AMINOMETHYLTRANSFERASE, MITOCHONDRIAL"/>
    <property type="match status" value="1"/>
</dbReference>
<dbReference type="SUPFAM" id="SSF51905">
    <property type="entry name" value="FAD/NAD(P)-binding domain"/>
    <property type="match status" value="1"/>
</dbReference>
<feature type="domain" description="FAD dependent oxidoreductase" evidence="3">
    <location>
        <begin position="6"/>
        <end position="364"/>
    </location>
</feature>
<reference evidence="7 8" key="1">
    <citation type="submission" date="2024-09" db="EMBL/GenBank/DDBJ databases">
        <authorList>
            <person name="Sun Q."/>
            <person name="Mori K."/>
        </authorList>
    </citation>
    <scope>NUCLEOTIDE SEQUENCE [LARGE SCALE GENOMIC DNA]</scope>
    <source>
        <strain evidence="7 8">CECT 8726</strain>
    </source>
</reference>
<dbReference type="EMBL" id="JBHMEA010000007">
    <property type="protein sequence ID" value="MFB9230758.1"/>
    <property type="molecule type" value="Genomic_DNA"/>
</dbReference>
<dbReference type="Pfam" id="PF08669">
    <property type="entry name" value="GCV_T_C"/>
    <property type="match status" value="1"/>
</dbReference>
<dbReference type="Proteomes" id="UP001589683">
    <property type="component" value="Unassembled WGS sequence"/>
</dbReference>
<evidence type="ECO:0000313" key="8">
    <source>
        <dbReference type="Proteomes" id="UP001589683"/>
    </source>
</evidence>
<dbReference type="InterPro" id="IPR028896">
    <property type="entry name" value="GcvT/YgfZ/DmdA"/>
</dbReference>
<proteinExistence type="inferred from homology"/>
<dbReference type="Gene3D" id="3.30.70.1400">
    <property type="entry name" value="Aminomethyltransferase beta-barrel domains"/>
    <property type="match status" value="1"/>
</dbReference>
<name>A0ABV5JBD5_9RHOB</name>
<dbReference type="Gene3D" id="3.30.9.10">
    <property type="entry name" value="D-Amino Acid Oxidase, subunit A, domain 2"/>
    <property type="match status" value="1"/>
</dbReference>
<feature type="domain" description="FAD dependent oxidoreductase central" evidence="6">
    <location>
        <begin position="369"/>
        <end position="421"/>
    </location>
</feature>
<dbReference type="SUPFAM" id="SSF103025">
    <property type="entry name" value="Folate-binding domain"/>
    <property type="match status" value="1"/>
</dbReference>
<dbReference type="SUPFAM" id="SSF54373">
    <property type="entry name" value="FAD-linked reductases, C-terminal domain"/>
    <property type="match status" value="1"/>
</dbReference>
<dbReference type="InterPro" id="IPR013977">
    <property type="entry name" value="GcvT_C"/>
</dbReference>
<dbReference type="Pfam" id="PF01266">
    <property type="entry name" value="DAO"/>
    <property type="match status" value="1"/>
</dbReference>
<dbReference type="PANTHER" id="PTHR43757">
    <property type="entry name" value="AMINOMETHYLTRANSFERASE"/>
    <property type="match status" value="1"/>
</dbReference>
<dbReference type="InterPro" id="IPR032503">
    <property type="entry name" value="FAO_M"/>
</dbReference>
<dbReference type="Pfam" id="PF16350">
    <property type="entry name" value="FAO_M"/>
    <property type="match status" value="1"/>
</dbReference>
<evidence type="ECO:0000259" key="3">
    <source>
        <dbReference type="Pfam" id="PF01266"/>
    </source>
</evidence>
<dbReference type="Pfam" id="PF01571">
    <property type="entry name" value="GCV_T"/>
    <property type="match status" value="1"/>
</dbReference>
<dbReference type="Gene3D" id="2.40.30.110">
    <property type="entry name" value="Aminomethyltransferase beta-barrel domains"/>
    <property type="match status" value="1"/>
</dbReference>
<evidence type="ECO:0000259" key="5">
    <source>
        <dbReference type="Pfam" id="PF08669"/>
    </source>
</evidence>
<dbReference type="InterPro" id="IPR029043">
    <property type="entry name" value="GcvT/YgfZ_C"/>
</dbReference>
<keyword evidence="8" id="KW-1185">Reference proteome</keyword>
<dbReference type="InterPro" id="IPR006222">
    <property type="entry name" value="GCVT_N"/>
</dbReference>
<organism evidence="7 8">
    <name type="scientific">Pseudohalocynthiibacter aestuariivivens</name>
    <dbReference type="NCBI Taxonomy" id="1591409"/>
    <lineage>
        <taxon>Bacteria</taxon>
        <taxon>Pseudomonadati</taxon>
        <taxon>Pseudomonadota</taxon>
        <taxon>Alphaproteobacteria</taxon>
        <taxon>Rhodobacterales</taxon>
        <taxon>Paracoccaceae</taxon>
        <taxon>Pseudohalocynthiibacter</taxon>
    </lineage>
</organism>
<dbReference type="SUPFAM" id="SSF101790">
    <property type="entry name" value="Aminomethyltransferase beta-barrel domain"/>
    <property type="match status" value="1"/>
</dbReference>
<evidence type="ECO:0000259" key="4">
    <source>
        <dbReference type="Pfam" id="PF01571"/>
    </source>
</evidence>
<gene>
    <name evidence="7" type="ORF">ACFFUT_03020</name>
</gene>
<evidence type="ECO:0000313" key="7">
    <source>
        <dbReference type="EMBL" id="MFB9230758.1"/>
    </source>
</evidence>
<protein>
    <submittedName>
        <fullName evidence="7">FAD-dependent oxidoreductase</fullName>
    </submittedName>
</protein>
<dbReference type="RefSeq" id="WP_213887360.1">
    <property type="nucleotide sequence ID" value="NZ_JAGFNU010000001.1"/>
</dbReference>
<dbReference type="InterPro" id="IPR027266">
    <property type="entry name" value="TrmE/GcvT-like"/>
</dbReference>
<feature type="domain" description="GCVT N-terminal" evidence="4">
    <location>
        <begin position="426"/>
        <end position="700"/>
    </location>
</feature>
<dbReference type="Gene3D" id="3.50.50.60">
    <property type="entry name" value="FAD/NAD(P)-binding domain"/>
    <property type="match status" value="1"/>
</dbReference>
<accession>A0ABV5JBD5</accession>
<comment type="similarity">
    <text evidence="1">Belongs to the GcvT family.</text>
</comment>
<evidence type="ECO:0000259" key="6">
    <source>
        <dbReference type="Pfam" id="PF16350"/>
    </source>
</evidence>